<accession>A0A1I2JXD4</accession>
<organism evidence="10 11">
    <name type="scientific">Sunxiuqinia elliptica</name>
    <dbReference type="NCBI Taxonomy" id="655355"/>
    <lineage>
        <taxon>Bacteria</taxon>
        <taxon>Pseudomonadati</taxon>
        <taxon>Bacteroidota</taxon>
        <taxon>Bacteroidia</taxon>
        <taxon>Marinilabiliales</taxon>
        <taxon>Prolixibacteraceae</taxon>
        <taxon>Sunxiuqinia</taxon>
    </lineage>
</organism>
<keyword evidence="11" id="KW-1185">Reference proteome</keyword>
<feature type="transmembrane region" description="Helical" evidence="9">
    <location>
        <begin position="277"/>
        <end position="299"/>
    </location>
</feature>
<evidence type="ECO:0000313" key="11">
    <source>
        <dbReference type="Proteomes" id="UP000198964"/>
    </source>
</evidence>
<gene>
    <name evidence="10" type="ORF">SAMN05216283_11065</name>
</gene>
<dbReference type="AlphaFoldDB" id="A0A1I2JXD4"/>
<keyword evidence="1" id="KW-0813">Transport</keyword>
<reference evidence="10 11" key="1">
    <citation type="submission" date="2016-10" db="EMBL/GenBank/DDBJ databases">
        <authorList>
            <person name="de Groot N.N."/>
        </authorList>
    </citation>
    <scope>NUCLEOTIDE SEQUENCE [LARGE SCALE GENOMIC DNA]</scope>
    <source>
        <strain evidence="10 11">CGMCC 1.9156</strain>
    </source>
</reference>
<dbReference type="GO" id="GO:0015293">
    <property type="term" value="F:symporter activity"/>
    <property type="evidence" value="ECO:0007669"/>
    <property type="project" value="UniProtKB-KW"/>
</dbReference>
<evidence type="ECO:0000256" key="8">
    <source>
        <dbReference type="ARBA" id="ARBA00023136"/>
    </source>
</evidence>
<name>A0A1I2JXD4_9BACT</name>
<keyword evidence="6" id="KW-0769">Symport</keyword>
<feature type="transmembrane region" description="Helical" evidence="9">
    <location>
        <begin position="70"/>
        <end position="89"/>
    </location>
</feature>
<feature type="transmembrane region" description="Helical" evidence="9">
    <location>
        <begin position="249"/>
        <end position="271"/>
    </location>
</feature>
<evidence type="ECO:0000256" key="2">
    <source>
        <dbReference type="ARBA" id="ARBA00022475"/>
    </source>
</evidence>
<feature type="transmembrane region" description="Helical" evidence="9">
    <location>
        <begin position="311"/>
        <end position="329"/>
    </location>
</feature>
<evidence type="ECO:0000256" key="7">
    <source>
        <dbReference type="ARBA" id="ARBA00022989"/>
    </source>
</evidence>
<keyword evidence="7 9" id="KW-1133">Transmembrane helix</keyword>
<dbReference type="RefSeq" id="WP_093920931.1">
    <property type="nucleotide sequence ID" value="NZ_FONW01000010.1"/>
</dbReference>
<keyword evidence="2" id="KW-1003">Cell membrane</keyword>
<feature type="transmembrane region" description="Helical" evidence="9">
    <location>
        <begin position="101"/>
        <end position="125"/>
    </location>
</feature>
<keyword evidence="8 9" id="KW-0472">Membrane</keyword>
<feature type="transmembrane region" description="Helical" evidence="9">
    <location>
        <begin position="36"/>
        <end position="64"/>
    </location>
</feature>
<evidence type="ECO:0000256" key="6">
    <source>
        <dbReference type="ARBA" id="ARBA00022847"/>
    </source>
</evidence>
<evidence type="ECO:0000313" key="10">
    <source>
        <dbReference type="EMBL" id="SFF59522.1"/>
    </source>
</evidence>
<feature type="transmembrane region" description="Helical" evidence="9">
    <location>
        <begin position="208"/>
        <end position="229"/>
    </location>
</feature>
<dbReference type="Pfam" id="PF06379">
    <property type="entry name" value="RhaT"/>
    <property type="match status" value="1"/>
</dbReference>
<dbReference type="EMBL" id="FONW01000010">
    <property type="protein sequence ID" value="SFF59522.1"/>
    <property type="molecule type" value="Genomic_DNA"/>
</dbReference>
<protein>
    <submittedName>
        <fullName evidence="10">L-rhamnose-H+ transport protein</fullName>
    </submittedName>
</protein>
<dbReference type="Proteomes" id="UP000198964">
    <property type="component" value="Unassembled WGS sequence"/>
</dbReference>
<feature type="transmembrane region" description="Helical" evidence="9">
    <location>
        <begin position="131"/>
        <end position="151"/>
    </location>
</feature>
<keyword evidence="3" id="KW-0997">Cell inner membrane</keyword>
<keyword evidence="4" id="KW-0762">Sugar transport</keyword>
<feature type="transmembrane region" description="Helical" evidence="9">
    <location>
        <begin position="163"/>
        <end position="188"/>
    </location>
</feature>
<evidence type="ECO:0000256" key="3">
    <source>
        <dbReference type="ARBA" id="ARBA00022519"/>
    </source>
</evidence>
<dbReference type="InterPro" id="IPR004673">
    <property type="entry name" value="L-rhamnose-proton_sym_RhaT"/>
</dbReference>
<evidence type="ECO:0000256" key="9">
    <source>
        <dbReference type="SAM" id="Phobius"/>
    </source>
</evidence>
<evidence type="ECO:0000256" key="4">
    <source>
        <dbReference type="ARBA" id="ARBA00022597"/>
    </source>
</evidence>
<dbReference type="GO" id="GO:0015153">
    <property type="term" value="F:rhamnose transmembrane transporter activity"/>
    <property type="evidence" value="ECO:0007669"/>
    <property type="project" value="InterPro"/>
</dbReference>
<evidence type="ECO:0000256" key="1">
    <source>
        <dbReference type="ARBA" id="ARBA00022448"/>
    </source>
</evidence>
<keyword evidence="5 9" id="KW-0812">Transmembrane</keyword>
<dbReference type="STRING" id="655355.SAMN05216283_11065"/>
<evidence type="ECO:0000256" key="5">
    <source>
        <dbReference type="ARBA" id="ARBA00022692"/>
    </source>
</evidence>
<dbReference type="GO" id="GO:0016020">
    <property type="term" value="C:membrane"/>
    <property type="evidence" value="ECO:0007669"/>
    <property type="project" value="InterPro"/>
</dbReference>
<sequence length="332" mass="35391">MNLLTGLFIVALAGVLQGSFFLPMTYTKKWQWAHSWFAFSLLAMLLLNWGIAWLTIPGIGAIVAAVPVKLLLLVLFFGLLWGLGAILFGKAMDLLGMAIGYPVIMGINAITGTLVPALVFSASVFLQLKGLLILFGAVISVVGIIFCARASAKKEEGTNLSKYTSAGLVLAIISGFTSCLPNLGAAFSQDITRIAVEHGVGQAMAGNVIWSLFFTAGSLVNMGYCLFVLIKGKELKAFLNEHKTMNWGLILGMSAMWIGSFYAYGYGAVVLGDLGLVVGWPLLVSLSIVIGNLWGIFRGEWTGAPQKARKTLNLGILVLIGAVLIIAASNHF</sequence>
<feature type="transmembrane region" description="Helical" evidence="9">
    <location>
        <begin position="6"/>
        <end position="24"/>
    </location>
</feature>
<proteinExistence type="predicted"/>